<evidence type="ECO:0000256" key="4">
    <source>
        <dbReference type="ARBA" id="ARBA00023136"/>
    </source>
</evidence>
<dbReference type="OrthoDB" id="3647848at2759"/>
<feature type="region of interest" description="Disordered" evidence="5">
    <location>
        <begin position="1"/>
        <end position="32"/>
    </location>
</feature>
<evidence type="ECO:0000256" key="1">
    <source>
        <dbReference type="ARBA" id="ARBA00004141"/>
    </source>
</evidence>
<dbReference type="RefSeq" id="XP_033665430.1">
    <property type="nucleotide sequence ID" value="XM_033807463.1"/>
</dbReference>
<dbReference type="InterPro" id="IPR011701">
    <property type="entry name" value="MFS"/>
</dbReference>
<dbReference type="GO" id="GO:0022857">
    <property type="term" value="F:transmembrane transporter activity"/>
    <property type="evidence" value="ECO:0007669"/>
    <property type="project" value="InterPro"/>
</dbReference>
<dbReference type="CDD" id="cd06174">
    <property type="entry name" value="MFS"/>
    <property type="match status" value="1"/>
</dbReference>
<keyword evidence="8" id="KW-1185">Reference proteome</keyword>
<dbReference type="SUPFAM" id="SSF103473">
    <property type="entry name" value="MFS general substrate transporter"/>
    <property type="match status" value="1"/>
</dbReference>
<evidence type="ECO:0000256" key="3">
    <source>
        <dbReference type="ARBA" id="ARBA00022989"/>
    </source>
</evidence>
<evidence type="ECO:0000256" key="5">
    <source>
        <dbReference type="SAM" id="MobiDB-lite"/>
    </source>
</evidence>
<evidence type="ECO:0000313" key="8">
    <source>
        <dbReference type="Proteomes" id="UP000799537"/>
    </source>
</evidence>
<feature type="transmembrane region" description="Helical" evidence="6">
    <location>
        <begin position="228"/>
        <end position="247"/>
    </location>
</feature>
<dbReference type="Pfam" id="PF07690">
    <property type="entry name" value="MFS_1"/>
    <property type="match status" value="1"/>
</dbReference>
<feature type="transmembrane region" description="Helical" evidence="6">
    <location>
        <begin position="35"/>
        <end position="55"/>
    </location>
</feature>
<evidence type="ECO:0008006" key="9">
    <source>
        <dbReference type="Google" id="ProtNLM"/>
    </source>
</evidence>
<feature type="transmembrane region" description="Helical" evidence="6">
    <location>
        <begin position="199"/>
        <end position="222"/>
    </location>
</feature>
<accession>A0A6A6CBZ1</accession>
<feature type="compositionally biased region" description="Basic and acidic residues" evidence="5">
    <location>
        <begin position="9"/>
        <end position="30"/>
    </location>
</feature>
<dbReference type="Proteomes" id="UP000799537">
    <property type="component" value="Unassembled WGS sequence"/>
</dbReference>
<evidence type="ECO:0000256" key="6">
    <source>
        <dbReference type="SAM" id="Phobius"/>
    </source>
</evidence>
<feature type="transmembrane region" description="Helical" evidence="6">
    <location>
        <begin position="494"/>
        <end position="513"/>
    </location>
</feature>
<protein>
    <recommendedName>
        <fullName evidence="9">Major facilitator superfamily (MFS) profile domain-containing protein</fullName>
    </recommendedName>
</protein>
<comment type="subcellular location">
    <subcellularLocation>
        <location evidence="1">Membrane</location>
        <topology evidence="1">Multi-pass membrane protein</topology>
    </subcellularLocation>
</comment>
<dbReference type="Gene3D" id="1.20.1250.20">
    <property type="entry name" value="MFS general substrate transporter like domains"/>
    <property type="match status" value="1"/>
</dbReference>
<feature type="transmembrane region" description="Helical" evidence="6">
    <location>
        <begin position="461"/>
        <end position="482"/>
    </location>
</feature>
<keyword evidence="4 6" id="KW-0472">Membrane</keyword>
<dbReference type="PANTHER" id="PTHR23507">
    <property type="entry name" value="ZGC:174356"/>
    <property type="match status" value="1"/>
</dbReference>
<feature type="transmembrane region" description="Helical" evidence="6">
    <location>
        <begin position="354"/>
        <end position="379"/>
    </location>
</feature>
<sequence length="525" mass="56618">MDDNPPSDRQNDEDARHNDPRPRSPHDQTQREANVAVPALLSVLLMTLLSVRLMSLPLNRILELRYCLSYYQVHDPAKIPAHGEIPESDCKLEDIQRKLGWMMGALDTAMQACDLVIATPMGYLADKIGRRLVLALNCTSTAVLLIWIIFVGGVQSIPTAAILAGPFLSLFGGGNNVFKSVSVALMSDLAGTETQRTTYISYFLSTDYIALLAGPMLAGVLMPHGLLLPLWTGVVLIGLGLPLLSLVPKHNSRLNRSSPPSTSLNDCIDDREQRPLLHEDRIAAETATTKPQLQQPNAHRTINFFAEYTSLIKASQNFRLVLLAKFLSSFASSSSNILALYITLRTGWSFAEVGYIYTLKGTINILLAAVIVPTCARYFTGKVSSDQGSNFVFNLISTKLALLASIIGAILVGLAATKPTIITALCIYALGSVLPIFMYAIARSPELGVLDESNEGSGFTVLVVVQAIGALLGAPTMAAVWVRAIEMGGRGLGLPYFVSAAAYAGALVVMLFVTGDGRPDARRLD</sequence>
<dbReference type="EMBL" id="ML993603">
    <property type="protein sequence ID" value="KAF2164541.1"/>
    <property type="molecule type" value="Genomic_DNA"/>
</dbReference>
<proteinExistence type="predicted"/>
<feature type="transmembrane region" description="Helical" evidence="6">
    <location>
        <begin position="391"/>
        <end position="415"/>
    </location>
</feature>
<dbReference type="InterPro" id="IPR036259">
    <property type="entry name" value="MFS_trans_sf"/>
</dbReference>
<dbReference type="PANTHER" id="PTHR23507:SF8">
    <property type="entry name" value="MFS GENERAL SUBSTRATE TRANSPORTER"/>
    <property type="match status" value="1"/>
</dbReference>
<name>A0A6A6CBZ1_ZASCE</name>
<dbReference type="GeneID" id="54560735"/>
<dbReference type="GO" id="GO:0016020">
    <property type="term" value="C:membrane"/>
    <property type="evidence" value="ECO:0007669"/>
    <property type="project" value="UniProtKB-SubCell"/>
</dbReference>
<feature type="transmembrane region" description="Helical" evidence="6">
    <location>
        <begin position="132"/>
        <end position="151"/>
    </location>
</feature>
<reference evidence="7" key="1">
    <citation type="journal article" date="2020" name="Stud. Mycol.">
        <title>101 Dothideomycetes genomes: a test case for predicting lifestyles and emergence of pathogens.</title>
        <authorList>
            <person name="Haridas S."/>
            <person name="Albert R."/>
            <person name="Binder M."/>
            <person name="Bloem J."/>
            <person name="Labutti K."/>
            <person name="Salamov A."/>
            <person name="Andreopoulos B."/>
            <person name="Baker S."/>
            <person name="Barry K."/>
            <person name="Bills G."/>
            <person name="Bluhm B."/>
            <person name="Cannon C."/>
            <person name="Castanera R."/>
            <person name="Culley D."/>
            <person name="Daum C."/>
            <person name="Ezra D."/>
            <person name="Gonzalez J."/>
            <person name="Henrissat B."/>
            <person name="Kuo A."/>
            <person name="Liang C."/>
            <person name="Lipzen A."/>
            <person name="Lutzoni F."/>
            <person name="Magnuson J."/>
            <person name="Mondo S."/>
            <person name="Nolan M."/>
            <person name="Ohm R."/>
            <person name="Pangilinan J."/>
            <person name="Park H.-J."/>
            <person name="Ramirez L."/>
            <person name="Alfaro M."/>
            <person name="Sun H."/>
            <person name="Tritt A."/>
            <person name="Yoshinaga Y."/>
            <person name="Zwiers L.-H."/>
            <person name="Turgeon B."/>
            <person name="Goodwin S."/>
            <person name="Spatafora J."/>
            <person name="Crous P."/>
            <person name="Grigoriev I."/>
        </authorList>
    </citation>
    <scope>NUCLEOTIDE SEQUENCE</scope>
    <source>
        <strain evidence="7">ATCC 36951</strain>
    </source>
</reference>
<evidence type="ECO:0000256" key="2">
    <source>
        <dbReference type="ARBA" id="ARBA00022692"/>
    </source>
</evidence>
<dbReference type="AlphaFoldDB" id="A0A6A6CBZ1"/>
<organism evidence="7 8">
    <name type="scientific">Zasmidium cellare ATCC 36951</name>
    <dbReference type="NCBI Taxonomy" id="1080233"/>
    <lineage>
        <taxon>Eukaryota</taxon>
        <taxon>Fungi</taxon>
        <taxon>Dikarya</taxon>
        <taxon>Ascomycota</taxon>
        <taxon>Pezizomycotina</taxon>
        <taxon>Dothideomycetes</taxon>
        <taxon>Dothideomycetidae</taxon>
        <taxon>Mycosphaerellales</taxon>
        <taxon>Mycosphaerellaceae</taxon>
        <taxon>Zasmidium</taxon>
    </lineage>
</organism>
<feature type="transmembrane region" description="Helical" evidence="6">
    <location>
        <begin position="157"/>
        <end position="178"/>
    </location>
</feature>
<keyword evidence="2 6" id="KW-0812">Transmembrane</keyword>
<gene>
    <name evidence="7" type="ORF">M409DRAFT_24941</name>
</gene>
<evidence type="ECO:0000313" key="7">
    <source>
        <dbReference type="EMBL" id="KAF2164541.1"/>
    </source>
</evidence>
<keyword evidence="3 6" id="KW-1133">Transmembrane helix</keyword>
<feature type="transmembrane region" description="Helical" evidence="6">
    <location>
        <begin position="421"/>
        <end position="441"/>
    </location>
</feature>